<accession>A0A6A1UQ12</accession>
<evidence type="ECO:0000259" key="2">
    <source>
        <dbReference type="Pfam" id="PF20167"/>
    </source>
</evidence>
<comment type="caution">
    <text evidence="3">The sequence shown here is derived from an EMBL/GenBank/DDBJ whole genome shotgun (WGS) entry which is preliminary data.</text>
</comment>
<proteinExistence type="predicted"/>
<keyword evidence="4" id="KW-1185">Reference proteome</keyword>
<dbReference type="EMBL" id="RXIC02000026">
    <property type="protein sequence ID" value="KAB1202361.1"/>
    <property type="molecule type" value="Genomic_DNA"/>
</dbReference>
<dbReference type="Proteomes" id="UP000516437">
    <property type="component" value="Chromosome 8"/>
</dbReference>
<evidence type="ECO:0000256" key="1">
    <source>
        <dbReference type="SAM" id="MobiDB-lite"/>
    </source>
</evidence>
<dbReference type="InterPro" id="IPR046796">
    <property type="entry name" value="Transposase_32_dom"/>
</dbReference>
<evidence type="ECO:0000313" key="3">
    <source>
        <dbReference type="EMBL" id="KAB1202361.1"/>
    </source>
</evidence>
<feature type="compositionally biased region" description="Low complexity" evidence="1">
    <location>
        <begin position="193"/>
        <end position="214"/>
    </location>
</feature>
<dbReference type="OrthoDB" id="1559178at2759"/>
<evidence type="ECO:0000313" key="4">
    <source>
        <dbReference type="Proteomes" id="UP000516437"/>
    </source>
</evidence>
<sequence>MDAMTTLLFRHPVPYLGKALTMRDFTVENHVLTRIVCTNLYPVSHMTFLSLERVRFLFALFSGASIDITSHICDYMLEVYENASGNQSLPFPCLVNRLVTSSCLPSIDGETAIDLHGPIGLHSISLSRAQLRKQKSASASAKLKRILEHLRITIADPSAAPLDTVAPSAAPTETAVAFAPPPDTSAPRRLDPSSSDTAATSSASDAITSENKSG</sequence>
<protein>
    <recommendedName>
        <fullName evidence="2">Putative plant transposon protein domain-containing protein</fullName>
    </recommendedName>
</protein>
<dbReference type="Pfam" id="PF20167">
    <property type="entry name" value="Transposase_32"/>
    <property type="match status" value="1"/>
</dbReference>
<feature type="region of interest" description="Disordered" evidence="1">
    <location>
        <begin position="164"/>
        <end position="214"/>
    </location>
</feature>
<feature type="domain" description="Putative plant transposon protein" evidence="2">
    <location>
        <begin position="20"/>
        <end position="100"/>
    </location>
</feature>
<reference evidence="3 4" key="1">
    <citation type="journal article" date="2019" name="Plant Biotechnol. J.">
        <title>The red bayberry genome and genetic basis of sex determination.</title>
        <authorList>
            <person name="Jia H.M."/>
            <person name="Jia H.J."/>
            <person name="Cai Q.L."/>
            <person name="Wang Y."/>
            <person name="Zhao H.B."/>
            <person name="Yang W.F."/>
            <person name="Wang G.Y."/>
            <person name="Li Y.H."/>
            <person name="Zhan D.L."/>
            <person name="Shen Y.T."/>
            <person name="Niu Q.F."/>
            <person name="Chang L."/>
            <person name="Qiu J."/>
            <person name="Zhao L."/>
            <person name="Xie H.B."/>
            <person name="Fu W.Y."/>
            <person name="Jin J."/>
            <person name="Li X.W."/>
            <person name="Jiao Y."/>
            <person name="Zhou C.C."/>
            <person name="Tu T."/>
            <person name="Chai C.Y."/>
            <person name="Gao J.L."/>
            <person name="Fan L.J."/>
            <person name="van de Weg E."/>
            <person name="Wang J.Y."/>
            <person name="Gao Z.S."/>
        </authorList>
    </citation>
    <scope>NUCLEOTIDE SEQUENCE [LARGE SCALE GENOMIC DNA]</scope>
    <source>
        <tissue evidence="3">Leaves</tissue>
    </source>
</reference>
<dbReference type="AlphaFoldDB" id="A0A6A1UQ12"/>
<gene>
    <name evidence="3" type="ORF">CJ030_MR8G004622</name>
</gene>
<organism evidence="3 4">
    <name type="scientific">Morella rubra</name>
    <name type="common">Chinese bayberry</name>
    <dbReference type="NCBI Taxonomy" id="262757"/>
    <lineage>
        <taxon>Eukaryota</taxon>
        <taxon>Viridiplantae</taxon>
        <taxon>Streptophyta</taxon>
        <taxon>Embryophyta</taxon>
        <taxon>Tracheophyta</taxon>
        <taxon>Spermatophyta</taxon>
        <taxon>Magnoliopsida</taxon>
        <taxon>eudicotyledons</taxon>
        <taxon>Gunneridae</taxon>
        <taxon>Pentapetalae</taxon>
        <taxon>rosids</taxon>
        <taxon>fabids</taxon>
        <taxon>Fagales</taxon>
        <taxon>Myricaceae</taxon>
        <taxon>Morella</taxon>
    </lineage>
</organism>
<name>A0A6A1UQ12_9ROSI</name>